<dbReference type="PANTHER" id="PTHR42244:SF2">
    <property type="entry name" value="ANTITOXIN VAPB3-RELATED"/>
    <property type="match status" value="1"/>
</dbReference>
<dbReference type="GeneID" id="33325901"/>
<proteinExistence type="predicted"/>
<reference evidence="1 2" key="1">
    <citation type="submission" date="2016-04" db="EMBL/GenBank/DDBJ databases">
        <title>Complete genome sequence of Thermococcus barossii type strain SHCK-94.</title>
        <authorList>
            <person name="Oger P.M."/>
        </authorList>
    </citation>
    <scope>NUCLEOTIDE SEQUENCE [LARGE SCALE GENOMIC DNA]</scope>
    <source>
        <strain evidence="1 2">SHCK-94</strain>
    </source>
</reference>
<keyword evidence="2" id="KW-1185">Reference proteome</keyword>
<sequence>MAVIIIRVPDELKEKMKKYDINWSEEIRRFIEQKIRDEEKAKLLDEIDSFLKSVPTLERGKATKLVRDSRDSN</sequence>
<evidence type="ECO:0008006" key="3">
    <source>
        <dbReference type="Google" id="ProtNLM"/>
    </source>
</evidence>
<accession>A0A2Z2MDG8</accession>
<evidence type="ECO:0000313" key="1">
    <source>
        <dbReference type="EMBL" id="ASJ04567.1"/>
    </source>
</evidence>
<dbReference type="InterPro" id="IPR039709">
    <property type="entry name" value="VapB3-like"/>
</dbReference>
<dbReference type="PANTHER" id="PTHR42244">
    <property type="entry name" value="ANTITOXIN VAPB3-RELATED"/>
    <property type="match status" value="1"/>
</dbReference>
<evidence type="ECO:0000313" key="2">
    <source>
        <dbReference type="Proteomes" id="UP000250272"/>
    </source>
</evidence>
<name>A0A2Z2MDG8_9EURY</name>
<dbReference type="RefSeq" id="WP_088864588.1">
    <property type="nucleotide sequence ID" value="NZ_CP015101.1"/>
</dbReference>
<dbReference type="OrthoDB" id="45710at2157"/>
<gene>
    <name evidence="1" type="ORF">A3L01_03980</name>
</gene>
<dbReference type="KEGG" id="tbs:A3L01_03980"/>
<dbReference type="Proteomes" id="UP000250272">
    <property type="component" value="Chromosome"/>
</dbReference>
<dbReference type="EMBL" id="CP015101">
    <property type="protein sequence ID" value="ASJ04567.1"/>
    <property type="molecule type" value="Genomic_DNA"/>
</dbReference>
<protein>
    <recommendedName>
        <fullName evidence="3">VapB-type antitoxin</fullName>
    </recommendedName>
</protein>
<organism evidence="1 2">
    <name type="scientific">Thermococcus barossii</name>
    <dbReference type="NCBI Taxonomy" id="54077"/>
    <lineage>
        <taxon>Archaea</taxon>
        <taxon>Methanobacteriati</taxon>
        <taxon>Methanobacteriota</taxon>
        <taxon>Thermococci</taxon>
        <taxon>Thermococcales</taxon>
        <taxon>Thermococcaceae</taxon>
        <taxon>Thermococcus</taxon>
    </lineage>
</organism>
<dbReference type="AlphaFoldDB" id="A0A2Z2MDG8"/>